<evidence type="ECO:0000256" key="1">
    <source>
        <dbReference type="SAM" id="MobiDB-lite"/>
    </source>
</evidence>
<evidence type="ECO:0000313" key="2">
    <source>
        <dbReference type="EMBL" id="OMP05422.1"/>
    </source>
</evidence>
<sequence>MSCFGRQDDKTIRRHEVNSPTKAPYLKALARPDETHSRGAIATSLILSLFYSRSFAIPITRSLAATELGKLLMEDLLIVRSIKKIKASEDVHDVNTDENMKEVEVTEVVPLAERVVEPPKEASIAASVPLLETGFPDLQRIGAFDKTLVNLFEKYKADPSHWDDISQNEASESPRMIAQPRRFRKMVKGNPRSQGISSSSDISVGQQSKEAGTKRVGRVPLKPISENNLGHVENQQPKQKQQPVVKAQKAVVIKAPSQPKTTSESAKVEDKGVTSKNSQEISSSQAMDDNGSHNVGGDGVVSLSSLYSYHRGRNPPNPIFDSMVLERQLDVSHDNDHEMVIDEYVLGNKRPS</sequence>
<evidence type="ECO:0000313" key="3">
    <source>
        <dbReference type="Proteomes" id="UP000187203"/>
    </source>
</evidence>
<feature type="compositionally biased region" description="Low complexity" evidence="1">
    <location>
        <begin position="235"/>
        <end position="256"/>
    </location>
</feature>
<dbReference type="EMBL" id="AWUE01014001">
    <property type="protein sequence ID" value="OMP05422.1"/>
    <property type="molecule type" value="Genomic_DNA"/>
</dbReference>
<name>A0A1R3KEB7_9ROSI</name>
<feature type="compositionally biased region" description="Low complexity" evidence="1">
    <location>
        <begin position="193"/>
        <end position="208"/>
    </location>
</feature>
<reference evidence="3" key="1">
    <citation type="submission" date="2013-09" db="EMBL/GenBank/DDBJ databases">
        <title>Corchorus olitorius genome sequencing.</title>
        <authorList>
            <person name="Alam M."/>
            <person name="Haque M.S."/>
            <person name="Islam M.S."/>
            <person name="Emdad E.M."/>
            <person name="Islam M.M."/>
            <person name="Ahmed B."/>
            <person name="Halim A."/>
            <person name="Hossen Q.M.M."/>
            <person name="Hossain M.Z."/>
            <person name="Ahmed R."/>
            <person name="Khan M.M."/>
            <person name="Islam R."/>
            <person name="Rashid M.M."/>
            <person name="Khan S.A."/>
            <person name="Rahman M.S."/>
            <person name="Alam M."/>
            <person name="Yahiya A.S."/>
            <person name="Khan M.S."/>
            <person name="Azam M.S."/>
            <person name="Haque T."/>
            <person name="Lashkar M.Z.H."/>
            <person name="Akhand A.I."/>
            <person name="Morshed G."/>
            <person name="Roy S."/>
            <person name="Uddin K.S."/>
            <person name="Rabeya T."/>
            <person name="Hossain A.S."/>
            <person name="Chowdhury A."/>
            <person name="Snigdha A.R."/>
            <person name="Mortoza M.S."/>
            <person name="Matin S.A."/>
            <person name="Hoque S.M.E."/>
            <person name="Islam M.K."/>
            <person name="Roy D.K."/>
            <person name="Haider R."/>
            <person name="Moosa M.M."/>
            <person name="Elias S.M."/>
            <person name="Hasan A.M."/>
            <person name="Jahan S."/>
            <person name="Shafiuddin M."/>
            <person name="Mahmood N."/>
            <person name="Shommy N.S."/>
        </authorList>
    </citation>
    <scope>NUCLEOTIDE SEQUENCE [LARGE SCALE GENOMIC DNA]</scope>
    <source>
        <strain evidence="3">cv. O-4</strain>
    </source>
</reference>
<accession>A0A1R3KEB7</accession>
<proteinExistence type="predicted"/>
<organism evidence="2 3">
    <name type="scientific">Corchorus olitorius</name>
    <dbReference type="NCBI Taxonomy" id="93759"/>
    <lineage>
        <taxon>Eukaryota</taxon>
        <taxon>Viridiplantae</taxon>
        <taxon>Streptophyta</taxon>
        <taxon>Embryophyta</taxon>
        <taxon>Tracheophyta</taxon>
        <taxon>Spermatophyta</taxon>
        <taxon>Magnoliopsida</taxon>
        <taxon>eudicotyledons</taxon>
        <taxon>Gunneridae</taxon>
        <taxon>Pentapetalae</taxon>
        <taxon>rosids</taxon>
        <taxon>malvids</taxon>
        <taxon>Malvales</taxon>
        <taxon>Malvaceae</taxon>
        <taxon>Grewioideae</taxon>
        <taxon>Apeibeae</taxon>
        <taxon>Corchorus</taxon>
    </lineage>
</organism>
<keyword evidence="3" id="KW-1185">Reference proteome</keyword>
<gene>
    <name evidence="2" type="ORF">COLO4_08856</name>
</gene>
<feature type="region of interest" description="Disordered" evidence="1">
    <location>
        <begin position="187"/>
        <end position="293"/>
    </location>
</feature>
<dbReference type="Proteomes" id="UP000187203">
    <property type="component" value="Unassembled WGS sequence"/>
</dbReference>
<comment type="caution">
    <text evidence="2">The sequence shown here is derived from an EMBL/GenBank/DDBJ whole genome shotgun (WGS) entry which is preliminary data.</text>
</comment>
<protein>
    <submittedName>
        <fullName evidence="2">Uncharacterized protein</fullName>
    </submittedName>
</protein>
<feature type="compositionally biased region" description="Polar residues" evidence="1">
    <location>
        <begin position="274"/>
        <end position="287"/>
    </location>
</feature>
<dbReference type="AlphaFoldDB" id="A0A1R3KEB7"/>